<protein>
    <submittedName>
        <fullName evidence="3">M20/M25/M40 family peptidase</fullName>
    </submittedName>
</protein>
<reference evidence="3 4" key="1">
    <citation type="journal article" date="2014" name="Antonie Van Leeuwenhoek">
        <title>Hyphomonas beringensis sp. nov. and Hyphomonas chukchiensis sp. nov., isolated from surface seawater of the Bering Sea and Chukchi Sea.</title>
        <authorList>
            <person name="Li C."/>
            <person name="Lai Q."/>
            <person name="Li G."/>
            <person name="Dong C."/>
            <person name="Wang J."/>
            <person name="Liao Y."/>
            <person name="Shao Z."/>
        </authorList>
    </citation>
    <scope>NUCLEOTIDE SEQUENCE [LARGE SCALE GENOMIC DNA]</scope>
    <source>
        <strain evidence="3 4">PS728</strain>
    </source>
</reference>
<dbReference type="PATRIC" id="fig|1280954.3.peg.1311"/>
<evidence type="ECO:0000313" key="3">
    <source>
        <dbReference type="EMBL" id="KCZ99190.1"/>
    </source>
</evidence>
<name>A0A062VFL1_9PROT</name>
<dbReference type="InterPro" id="IPR007484">
    <property type="entry name" value="Peptidase_M28"/>
</dbReference>
<evidence type="ECO:0000313" key="4">
    <source>
        <dbReference type="Proteomes" id="UP000027100"/>
    </source>
</evidence>
<proteinExistence type="predicted"/>
<dbReference type="STRING" id="1280954.HPO_06463"/>
<keyword evidence="1" id="KW-0472">Membrane</keyword>
<dbReference type="EMBL" id="ARYM01000006">
    <property type="protein sequence ID" value="KCZ99190.1"/>
    <property type="molecule type" value="Genomic_DNA"/>
</dbReference>
<organism evidence="3 4">
    <name type="scientific">Hyphomonas polymorpha PS728</name>
    <dbReference type="NCBI Taxonomy" id="1280954"/>
    <lineage>
        <taxon>Bacteria</taxon>
        <taxon>Pseudomonadati</taxon>
        <taxon>Pseudomonadota</taxon>
        <taxon>Alphaproteobacteria</taxon>
        <taxon>Hyphomonadales</taxon>
        <taxon>Hyphomonadaceae</taxon>
        <taxon>Hyphomonas</taxon>
    </lineage>
</organism>
<evidence type="ECO:0000256" key="1">
    <source>
        <dbReference type="SAM" id="Phobius"/>
    </source>
</evidence>
<accession>A0A062VFL1</accession>
<dbReference type="PANTHER" id="PTHR12147:SF26">
    <property type="entry name" value="PEPTIDASE M28 DOMAIN-CONTAINING PROTEIN"/>
    <property type="match status" value="1"/>
</dbReference>
<dbReference type="eggNOG" id="COG2234">
    <property type="taxonomic scope" value="Bacteria"/>
</dbReference>
<keyword evidence="1" id="KW-0812">Transmembrane</keyword>
<feature type="transmembrane region" description="Helical" evidence="1">
    <location>
        <begin position="21"/>
        <end position="40"/>
    </location>
</feature>
<dbReference type="SUPFAM" id="SSF53187">
    <property type="entry name" value="Zn-dependent exopeptidases"/>
    <property type="match status" value="1"/>
</dbReference>
<feature type="domain" description="Peptidase M28" evidence="2">
    <location>
        <begin position="129"/>
        <end position="328"/>
    </location>
</feature>
<dbReference type="Gene3D" id="3.40.630.10">
    <property type="entry name" value="Zn peptidases"/>
    <property type="match status" value="1"/>
</dbReference>
<dbReference type="AlphaFoldDB" id="A0A062VFL1"/>
<dbReference type="PANTHER" id="PTHR12147">
    <property type="entry name" value="METALLOPEPTIDASE M28 FAMILY MEMBER"/>
    <property type="match status" value="1"/>
</dbReference>
<dbReference type="InterPro" id="IPR045175">
    <property type="entry name" value="M28_fam"/>
</dbReference>
<keyword evidence="1" id="KW-1133">Transmembrane helix</keyword>
<evidence type="ECO:0000259" key="2">
    <source>
        <dbReference type="Pfam" id="PF04389"/>
    </source>
</evidence>
<dbReference type="GO" id="GO:0008235">
    <property type="term" value="F:metalloexopeptidase activity"/>
    <property type="evidence" value="ECO:0007669"/>
    <property type="project" value="InterPro"/>
</dbReference>
<comment type="caution">
    <text evidence="3">The sequence shown here is derived from an EMBL/GenBank/DDBJ whole genome shotgun (WGS) entry which is preliminary data.</text>
</comment>
<dbReference type="GO" id="GO:0006508">
    <property type="term" value="P:proteolysis"/>
    <property type="evidence" value="ECO:0007669"/>
    <property type="project" value="InterPro"/>
</dbReference>
<gene>
    <name evidence="3" type="ORF">HPO_06463</name>
</gene>
<keyword evidence="4" id="KW-1185">Reference proteome</keyword>
<dbReference type="Pfam" id="PF04389">
    <property type="entry name" value="Peptidase_M28"/>
    <property type="match status" value="1"/>
</dbReference>
<dbReference type="Proteomes" id="UP000027100">
    <property type="component" value="Unassembled WGS sequence"/>
</dbReference>
<sequence>MGQGMSDTKPATPHGPFSPRNLLIGAVLAIAILLGGWLLWPKGGDDLPGVTYRPVYVDAGEMLHLAQVLSSDALEGRASGTAGNEAARGFIHKRFEEIGLLPLPGFTAYTHTFPIVPREADAAPIVGANLIGYIPGKTPGAGPALLVTAHYDHLGVREGEIYNGADDNASGASALVAVAEYFALHRPEHDMVIAALDAEEIGLLGARALARMEGFDHSRVALNLNFDMVGRSEAGELYVAGTYHTPDLAGIISEIATDAPVTLLMGHDRPEDGPNDWTLQSDHGVFHQMGIPILYFGVEDHPGYHNPSDDFENLTLDFFVRAADTLVMAARAVDARLAEIFTLRRDPAGETLQTEGNAQ</sequence>